<dbReference type="EMBL" id="JAAKZY010000102">
    <property type="protein sequence ID" value="NGO11367.1"/>
    <property type="molecule type" value="Genomic_DNA"/>
</dbReference>
<dbReference type="PROSITE" id="PS51318">
    <property type="entry name" value="TAT"/>
    <property type="match status" value="1"/>
</dbReference>
<comment type="caution">
    <text evidence="1">The sequence shown here is derived from an EMBL/GenBank/DDBJ whole genome shotgun (WGS) entry which is preliminary data.</text>
</comment>
<organism evidence="1 2">
    <name type="scientific">Streptomyces scabichelini</name>
    <dbReference type="NCBI Taxonomy" id="2711217"/>
    <lineage>
        <taxon>Bacteria</taxon>
        <taxon>Bacillati</taxon>
        <taxon>Actinomycetota</taxon>
        <taxon>Actinomycetes</taxon>
        <taxon>Kitasatosporales</taxon>
        <taxon>Streptomycetaceae</taxon>
        <taxon>Streptomyces</taxon>
    </lineage>
</organism>
<evidence type="ECO:0000313" key="2">
    <source>
        <dbReference type="Proteomes" id="UP000472335"/>
    </source>
</evidence>
<dbReference type="Proteomes" id="UP000472335">
    <property type="component" value="Unassembled WGS sequence"/>
</dbReference>
<dbReference type="Gene3D" id="3.40.190.10">
    <property type="entry name" value="Periplasmic binding protein-like II"/>
    <property type="match status" value="1"/>
</dbReference>
<proteinExistence type="predicted"/>
<dbReference type="InterPro" id="IPR006059">
    <property type="entry name" value="SBP"/>
</dbReference>
<gene>
    <name evidence="1" type="ORF">G5C60_28130</name>
</gene>
<sequence>MDLSRRRFVQTALLVAAGAGVTAACGDSDSGSSTKDGKDLTLWYWGGGLSDKVVADAKKQFTDVTLKSSVIGGTFKQKLLTTMNGRSFVPDITGIKGEDIASFLPNASRFIDLNTLGADKIASEYLGWKLKQGQTQDGKQIGFPIDIGPTAMYYREDMFAKAGLPTDPAKVAAEISTWEDYFAIGAEIQKAYPKAFLLNNMTAVFDMSIGQGGKRMIDEDNKFIGDQEHVRKSWDLAVQLYESGADAKINDESLKAAVANGTVATQLGAAWMALDVKDMAPDTAGKWRVASLPGGPSNMGGSFLALPKECRNPEVAFEIIKWLLSPENQARGFTDAALFPSAPAAYKLPALTGGDPFFGGQKTIEVFGPAAEKVPAFYEAPANAAVSVPFYNELTSIESKGKKPDDAWNDAVEQAKQIAKQQGVS</sequence>
<dbReference type="Pfam" id="PF13416">
    <property type="entry name" value="SBP_bac_8"/>
    <property type="match status" value="1"/>
</dbReference>
<dbReference type="PANTHER" id="PTHR43649:SF32">
    <property type="entry name" value="SUGAR BINDING SECRETED PROTEIN"/>
    <property type="match status" value="1"/>
</dbReference>
<dbReference type="PANTHER" id="PTHR43649">
    <property type="entry name" value="ARABINOSE-BINDING PROTEIN-RELATED"/>
    <property type="match status" value="1"/>
</dbReference>
<evidence type="ECO:0000313" key="1">
    <source>
        <dbReference type="EMBL" id="NGO11367.1"/>
    </source>
</evidence>
<reference evidence="1 2" key="1">
    <citation type="submission" date="2020-02" db="EMBL/GenBank/DDBJ databases">
        <title>Whole-genome analyses of novel actinobacteria.</title>
        <authorList>
            <person name="Sahin N."/>
            <person name="Gencbay T."/>
        </authorList>
    </citation>
    <scope>NUCLEOTIDE SEQUENCE [LARGE SCALE GENOMIC DNA]</scope>
    <source>
        <strain evidence="1 2">HC44</strain>
    </source>
</reference>
<dbReference type="InterPro" id="IPR050490">
    <property type="entry name" value="Bact_solute-bd_prot1"/>
</dbReference>
<dbReference type="InterPro" id="IPR006311">
    <property type="entry name" value="TAT_signal"/>
</dbReference>
<dbReference type="AlphaFoldDB" id="A0A6G4VC23"/>
<protein>
    <submittedName>
        <fullName evidence="1">Extracellular solute-binding protein</fullName>
    </submittedName>
</protein>
<keyword evidence="2" id="KW-1185">Reference proteome</keyword>
<dbReference type="SUPFAM" id="SSF53850">
    <property type="entry name" value="Periplasmic binding protein-like II"/>
    <property type="match status" value="1"/>
</dbReference>
<dbReference type="RefSeq" id="WP_165263729.1">
    <property type="nucleotide sequence ID" value="NZ_JAAKZY010000102.1"/>
</dbReference>
<name>A0A6G4VC23_9ACTN</name>
<dbReference type="PROSITE" id="PS51257">
    <property type="entry name" value="PROKAR_LIPOPROTEIN"/>
    <property type="match status" value="1"/>
</dbReference>
<accession>A0A6G4VC23</accession>